<evidence type="ECO:0000313" key="5">
    <source>
        <dbReference type="EMBL" id="EEH57325.1"/>
    </source>
</evidence>
<dbReference type="InterPro" id="IPR029026">
    <property type="entry name" value="tRNA_m1G_MTases_N"/>
</dbReference>
<keyword evidence="1" id="KW-0489">Methyltransferase</keyword>
<dbReference type="InterPro" id="IPR029028">
    <property type="entry name" value="Alpha/beta_knot_MTases"/>
</dbReference>
<dbReference type="Pfam" id="PF00588">
    <property type="entry name" value="SpoU_methylase"/>
    <property type="match status" value="1"/>
</dbReference>
<dbReference type="KEGG" id="mpp:MICPUCDRAFT_58085"/>
<dbReference type="PANTHER" id="PTHR43191:SF2">
    <property type="entry name" value="RRNA METHYLTRANSFERASE 3, MITOCHONDRIAL"/>
    <property type="match status" value="1"/>
</dbReference>
<dbReference type="OrthoDB" id="270651at2759"/>
<sequence length="352" mass="38624">MARQLACVRSVSMWRRLLSAEARAVGRRVASASSAASASAAPSSPSSKSSRRQHHHRRHGHRHHPRSNLASNNDASRVAWTTVAPPRETTRRDVSSTTAAAHTNYDDDARDLAYPEIEGDLRVTSTDNAQVKHFAKLVKNRAYRDEKRSVVVAGGDLLTEIFQGAGGDQLPDADVMFARDDVEELPRGVRARVVIRAPEHVVKKASGLRSADGVDFVASLAMPSIVGAGALTASFDPKTKPIRRVLALDGIQDPGNLGTLVRTSLALGWDAVALLPGTCDPFNDKVRFASDNVRRFVRRFFPTTTPLRALLPVSPSSPSARYLSRRARRRRGFAVLCVYAPVRHECIFRDRR</sequence>
<accession>C1MTI6</accession>
<dbReference type="eggNOG" id="KOG2506">
    <property type="taxonomic scope" value="Eukaryota"/>
</dbReference>
<organism evidence="6">
    <name type="scientific">Micromonas pusilla (strain CCMP1545)</name>
    <name type="common">Picoplanktonic green alga</name>
    <dbReference type="NCBI Taxonomy" id="564608"/>
    <lineage>
        <taxon>Eukaryota</taxon>
        <taxon>Viridiplantae</taxon>
        <taxon>Chlorophyta</taxon>
        <taxon>Mamiellophyceae</taxon>
        <taxon>Mamiellales</taxon>
        <taxon>Mamiellaceae</taxon>
        <taxon>Micromonas</taxon>
    </lineage>
</organism>
<evidence type="ECO:0000256" key="1">
    <source>
        <dbReference type="ARBA" id="ARBA00022603"/>
    </source>
</evidence>
<dbReference type="RefSeq" id="XP_003058870.1">
    <property type="nucleotide sequence ID" value="XM_003058824.1"/>
</dbReference>
<evidence type="ECO:0000259" key="4">
    <source>
        <dbReference type="Pfam" id="PF00588"/>
    </source>
</evidence>
<dbReference type="GeneID" id="9684309"/>
<dbReference type="InterPro" id="IPR051259">
    <property type="entry name" value="rRNA_Methyltransferase"/>
</dbReference>
<keyword evidence="6" id="KW-1185">Reference proteome</keyword>
<gene>
    <name evidence="5" type="ORF">MICPUCDRAFT_58085</name>
</gene>
<dbReference type="InterPro" id="IPR029064">
    <property type="entry name" value="Ribosomal_eL30-like_sf"/>
</dbReference>
<dbReference type="Gene3D" id="3.30.1330.30">
    <property type="match status" value="1"/>
</dbReference>
<feature type="compositionally biased region" description="Basic residues" evidence="3">
    <location>
        <begin position="49"/>
        <end position="66"/>
    </location>
</feature>
<reference evidence="5 6" key="1">
    <citation type="journal article" date="2009" name="Science">
        <title>Green evolution and dynamic adaptations revealed by genomes of the marine picoeukaryotes Micromonas.</title>
        <authorList>
            <person name="Worden A.Z."/>
            <person name="Lee J.H."/>
            <person name="Mock T."/>
            <person name="Rouze P."/>
            <person name="Simmons M.P."/>
            <person name="Aerts A.L."/>
            <person name="Allen A.E."/>
            <person name="Cuvelier M.L."/>
            <person name="Derelle E."/>
            <person name="Everett M.V."/>
            <person name="Foulon E."/>
            <person name="Grimwood J."/>
            <person name="Gundlach H."/>
            <person name="Henrissat B."/>
            <person name="Napoli C."/>
            <person name="McDonald S.M."/>
            <person name="Parker M.S."/>
            <person name="Rombauts S."/>
            <person name="Salamov A."/>
            <person name="Von Dassow P."/>
            <person name="Badger J.H."/>
            <person name="Coutinho P.M."/>
            <person name="Demir E."/>
            <person name="Dubchak I."/>
            <person name="Gentemann C."/>
            <person name="Eikrem W."/>
            <person name="Gready J.E."/>
            <person name="John U."/>
            <person name="Lanier W."/>
            <person name="Lindquist E.A."/>
            <person name="Lucas S."/>
            <person name="Mayer K.F."/>
            <person name="Moreau H."/>
            <person name="Not F."/>
            <person name="Otillar R."/>
            <person name="Panaud O."/>
            <person name="Pangilinan J."/>
            <person name="Paulsen I."/>
            <person name="Piegu B."/>
            <person name="Poliakov A."/>
            <person name="Robbens S."/>
            <person name="Schmutz J."/>
            <person name="Toulza E."/>
            <person name="Wyss T."/>
            <person name="Zelensky A."/>
            <person name="Zhou K."/>
            <person name="Armbrust E.V."/>
            <person name="Bhattacharya D."/>
            <person name="Goodenough U.W."/>
            <person name="Van de Peer Y."/>
            <person name="Grigoriev I.V."/>
        </authorList>
    </citation>
    <scope>NUCLEOTIDE SEQUENCE [LARGE SCALE GENOMIC DNA]</scope>
    <source>
        <strain evidence="5 6">CCMP1545</strain>
    </source>
</reference>
<dbReference type="GO" id="GO:0008173">
    <property type="term" value="F:RNA methyltransferase activity"/>
    <property type="evidence" value="ECO:0007669"/>
    <property type="project" value="InterPro"/>
</dbReference>
<feature type="domain" description="tRNA/rRNA methyltransferase SpoU type" evidence="4">
    <location>
        <begin position="245"/>
        <end position="297"/>
    </location>
</feature>
<feature type="compositionally biased region" description="Low complexity" evidence="3">
    <location>
        <begin position="32"/>
        <end position="48"/>
    </location>
</feature>
<dbReference type="GO" id="GO:0032259">
    <property type="term" value="P:methylation"/>
    <property type="evidence" value="ECO:0007669"/>
    <property type="project" value="UniProtKB-KW"/>
</dbReference>
<protein>
    <submittedName>
        <fullName evidence="5">Predicted protein</fullName>
    </submittedName>
</protein>
<evidence type="ECO:0000256" key="3">
    <source>
        <dbReference type="SAM" id="MobiDB-lite"/>
    </source>
</evidence>
<name>C1MTI6_MICPC</name>
<dbReference type="GO" id="GO:0003723">
    <property type="term" value="F:RNA binding"/>
    <property type="evidence" value="ECO:0007669"/>
    <property type="project" value="InterPro"/>
</dbReference>
<dbReference type="EMBL" id="GG663739">
    <property type="protein sequence ID" value="EEH57325.1"/>
    <property type="molecule type" value="Genomic_DNA"/>
</dbReference>
<dbReference type="SUPFAM" id="SSF75217">
    <property type="entry name" value="alpha/beta knot"/>
    <property type="match status" value="1"/>
</dbReference>
<dbReference type="GO" id="GO:0006396">
    <property type="term" value="P:RNA processing"/>
    <property type="evidence" value="ECO:0007669"/>
    <property type="project" value="InterPro"/>
</dbReference>
<feature type="region of interest" description="Disordered" evidence="3">
    <location>
        <begin position="32"/>
        <end position="103"/>
    </location>
</feature>
<dbReference type="PANTHER" id="PTHR43191">
    <property type="entry name" value="RRNA METHYLTRANSFERASE 3"/>
    <property type="match status" value="1"/>
</dbReference>
<evidence type="ECO:0000313" key="6">
    <source>
        <dbReference type="Proteomes" id="UP000001876"/>
    </source>
</evidence>
<dbReference type="InterPro" id="IPR001537">
    <property type="entry name" value="SpoU_MeTrfase"/>
</dbReference>
<dbReference type="AlphaFoldDB" id="C1MTI6"/>
<dbReference type="Proteomes" id="UP000001876">
    <property type="component" value="Unassembled WGS sequence"/>
</dbReference>
<evidence type="ECO:0000256" key="2">
    <source>
        <dbReference type="ARBA" id="ARBA00022679"/>
    </source>
</evidence>
<dbReference type="Gene3D" id="3.40.1280.10">
    <property type="match status" value="1"/>
</dbReference>
<keyword evidence="2" id="KW-0808">Transferase</keyword>
<dbReference type="STRING" id="564608.C1MTI6"/>
<proteinExistence type="predicted"/>